<dbReference type="AlphaFoldDB" id="A0A645GD18"/>
<name>A0A645GD18_9ZZZZ</name>
<protein>
    <submittedName>
        <fullName evidence="1">Uncharacterized protein</fullName>
    </submittedName>
</protein>
<organism evidence="1">
    <name type="scientific">bioreactor metagenome</name>
    <dbReference type="NCBI Taxonomy" id="1076179"/>
    <lineage>
        <taxon>unclassified sequences</taxon>
        <taxon>metagenomes</taxon>
        <taxon>ecological metagenomes</taxon>
    </lineage>
</organism>
<dbReference type="EMBL" id="VSSQ01073762">
    <property type="protein sequence ID" value="MPN24797.1"/>
    <property type="molecule type" value="Genomic_DNA"/>
</dbReference>
<evidence type="ECO:0000313" key="1">
    <source>
        <dbReference type="EMBL" id="MPN24797.1"/>
    </source>
</evidence>
<proteinExistence type="predicted"/>
<accession>A0A645GD18</accession>
<gene>
    <name evidence="1" type="ORF">SDC9_172199</name>
</gene>
<sequence>MDGGQHRHAGARGFLCRVCLSSAHLADHDNVGIKAERHVQQTDLIDSLAVVVAVAGERVNDRINYPAVLFPHQCQLTGAVFYGIDALVVGDGCKYPAGHGGFA</sequence>
<reference evidence="1" key="1">
    <citation type="submission" date="2019-08" db="EMBL/GenBank/DDBJ databases">
        <authorList>
            <person name="Kucharzyk K."/>
            <person name="Murdoch R.W."/>
            <person name="Higgins S."/>
            <person name="Loffler F."/>
        </authorList>
    </citation>
    <scope>NUCLEOTIDE SEQUENCE</scope>
</reference>
<comment type="caution">
    <text evidence="1">The sequence shown here is derived from an EMBL/GenBank/DDBJ whole genome shotgun (WGS) entry which is preliminary data.</text>
</comment>